<evidence type="ECO:0000313" key="2">
    <source>
        <dbReference type="EMBL" id="JAE03753.1"/>
    </source>
</evidence>
<keyword evidence="1" id="KW-0472">Membrane</keyword>
<dbReference type="AlphaFoldDB" id="A0A0A9F647"/>
<keyword evidence="1" id="KW-0812">Transmembrane</keyword>
<reference evidence="2" key="2">
    <citation type="journal article" date="2015" name="Data Brief">
        <title>Shoot transcriptome of the giant reed, Arundo donax.</title>
        <authorList>
            <person name="Barrero R.A."/>
            <person name="Guerrero F.D."/>
            <person name="Moolhuijzen P."/>
            <person name="Goolsby J.A."/>
            <person name="Tidwell J."/>
            <person name="Bellgard S.E."/>
            <person name="Bellgard M.I."/>
        </authorList>
    </citation>
    <scope>NUCLEOTIDE SEQUENCE</scope>
    <source>
        <tissue evidence="2">Shoot tissue taken approximately 20 cm above the soil surface</tissue>
    </source>
</reference>
<protein>
    <submittedName>
        <fullName evidence="2">Uncharacterized protein</fullName>
    </submittedName>
</protein>
<name>A0A0A9F647_ARUDO</name>
<keyword evidence="1" id="KW-1133">Transmembrane helix</keyword>
<sequence>MKFSWNQIDNYYRGIYLICFFLINFCYSQNRMLDVSILMSSWLDCYA</sequence>
<dbReference type="EMBL" id="GBRH01194143">
    <property type="protein sequence ID" value="JAE03753.1"/>
    <property type="molecule type" value="Transcribed_RNA"/>
</dbReference>
<feature type="transmembrane region" description="Helical" evidence="1">
    <location>
        <begin position="12"/>
        <end position="30"/>
    </location>
</feature>
<proteinExistence type="predicted"/>
<accession>A0A0A9F647</accession>
<organism evidence="2">
    <name type="scientific">Arundo donax</name>
    <name type="common">Giant reed</name>
    <name type="synonym">Donax arundinaceus</name>
    <dbReference type="NCBI Taxonomy" id="35708"/>
    <lineage>
        <taxon>Eukaryota</taxon>
        <taxon>Viridiplantae</taxon>
        <taxon>Streptophyta</taxon>
        <taxon>Embryophyta</taxon>
        <taxon>Tracheophyta</taxon>
        <taxon>Spermatophyta</taxon>
        <taxon>Magnoliopsida</taxon>
        <taxon>Liliopsida</taxon>
        <taxon>Poales</taxon>
        <taxon>Poaceae</taxon>
        <taxon>PACMAD clade</taxon>
        <taxon>Arundinoideae</taxon>
        <taxon>Arundineae</taxon>
        <taxon>Arundo</taxon>
    </lineage>
</organism>
<reference evidence="2" key="1">
    <citation type="submission" date="2014-09" db="EMBL/GenBank/DDBJ databases">
        <authorList>
            <person name="Magalhaes I.L.F."/>
            <person name="Oliveira U."/>
            <person name="Santos F.R."/>
            <person name="Vidigal T.H.D.A."/>
            <person name="Brescovit A.D."/>
            <person name="Santos A.J."/>
        </authorList>
    </citation>
    <scope>NUCLEOTIDE SEQUENCE</scope>
    <source>
        <tissue evidence="2">Shoot tissue taken approximately 20 cm above the soil surface</tissue>
    </source>
</reference>
<evidence type="ECO:0000256" key="1">
    <source>
        <dbReference type="SAM" id="Phobius"/>
    </source>
</evidence>